<keyword evidence="2" id="KW-1185">Reference proteome</keyword>
<reference evidence="1 2" key="1">
    <citation type="journal article" date="2009" name="PLoS Genet.">
        <title>Genomic analysis of the basal lineage fungus Rhizopus oryzae reveals a whole-genome duplication.</title>
        <authorList>
            <person name="Ma L.-J."/>
            <person name="Ibrahim A.S."/>
            <person name="Skory C."/>
            <person name="Grabherr M.G."/>
            <person name="Burger G."/>
            <person name="Butler M."/>
            <person name="Elias M."/>
            <person name="Idnurm A."/>
            <person name="Lang B.F."/>
            <person name="Sone T."/>
            <person name="Abe A."/>
            <person name="Calvo S.E."/>
            <person name="Corrochano L.M."/>
            <person name="Engels R."/>
            <person name="Fu J."/>
            <person name="Hansberg W."/>
            <person name="Kim J.-M."/>
            <person name="Kodira C.D."/>
            <person name="Koehrsen M.J."/>
            <person name="Liu B."/>
            <person name="Miranda-Saavedra D."/>
            <person name="O'Leary S."/>
            <person name="Ortiz-Castellanos L."/>
            <person name="Poulter R."/>
            <person name="Rodriguez-Romero J."/>
            <person name="Ruiz-Herrera J."/>
            <person name="Shen Y.-Q."/>
            <person name="Zeng Q."/>
            <person name="Galagan J."/>
            <person name="Birren B.W."/>
            <person name="Cuomo C.A."/>
            <person name="Wickes B.L."/>
        </authorList>
    </citation>
    <scope>NUCLEOTIDE SEQUENCE [LARGE SCALE GENOMIC DNA]</scope>
    <source>
        <strain evidence="2">RA 99-880 / ATCC MYA-4621 / FGSC 9543 / NRRL 43880</strain>
    </source>
</reference>
<sequence>MINKLPKIIHKNSDIVKGDGKVNDGDFSDASSLSKRIGYVSQLESIPMTFTVDFIARCTLEIEAIFKHSTLFRVLFCSFASSGDT</sequence>
<name>I1CSQ8_RHIO9</name>
<accession>I1CSQ8</accession>
<proteinExistence type="predicted"/>
<protein>
    <submittedName>
        <fullName evidence="1">Uncharacterized protein</fullName>
    </submittedName>
</protein>
<dbReference type="RefSeq" id="XP_067526884.1">
    <property type="nucleotide sequence ID" value="XM_067670783.1"/>
</dbReference>
<evidence type="ECO:0000313" key="1">
    <source>
        <dbReference type="EMBL" id="EIE91488.1"/>
    </source>
</evidence>
<dbReference type="InParanoid" id="I1CSQ8"/>
<dbReference type="Proteomes" id="UP000009138">
    <property type="component" value="Unassembled WGS sequence"/>
</dbReference>
<dbReference type="AlphaFoldDB" id="I1CSQ8"/>
<gene>
    <name evidence="1" type="ORF">RO3G_16199</name>
</gene>
<dbReference type="VEuPathDB" id="FungiDB:RO3G_16199"/>
<dbReference type="EMBL" id="CH476750">
    <property type="protein sequence ID" value="EIE91488.1"/>
    <property type="molecule type" value="Genomic_DNA"/>
</dbReference>
<evidence type="ECO:0000313" key="2">
    <source>
        <dbReference type="Proteomes" id="UP000009138"/>
    </source>
</evidence>
<organism evidence="1 2">
    <name type="scientific">Rhizopus delemar (strain RA 99-880 / ATCC MYA-4621 / FGSC 9543 / NRRL 43880)</name>
    <name type="common">Mucormycosis agent</name>
    <name type="synonym">Rhizopus arrhizus var. delemar</name>
    <dbReference type="NCBI Taxonomy" id="246409"/>
    <lineage>
        <taxon>Eukaryota</taxon>
        <taxon>Fungi</taxon>
        <taxon>Fungi incertae sedis</taxon>
        <taxon>Mucoromycota</taxon>
        <taxon>Mucoromycotina</taxon>
        <taxon>Mucoromycetes</taxon>
        <taxon>Mucorales</taxon>
        <taxon>Mucorineae</taxon>
        <taxon>Rhizopodaceae</taxon>
        <taxon>Rhizopus</taxon>
    </lineage>
</organism>
<dbReference type="GeneID" id="93623164"/>